<dbReference type="RefSeq" id="WP_096056556.1">
    <property type="nucleotide sequence ID" value="NZ_CP023344.1"/>
</dbReference>
<dbReference type="Proteomes" id="UP000217265">
    <property type="component" value="Chromosome"/>
</dbReference>
<dbReference type="OrthoDB" id="9800856at2"/>
<gene>
    <name evidence="3" type="ORF">CMV30_13640</name>
</gene>
<dbReference type="PIRSF" id="PIRSF003230">
    <property type="entry name" value="YbgC"/>
    <property type="match status" value="1"/>
</dbReference>
<dbReference type="InterPro" id="IPR050563">
    <property type="entry name" value="4-hydroxybenzoyl-CoA_TE"/>
</dbReference>
<sequence>MITSRSQITVRYAETDMMGVVYHGSYLPWFEIGRTTLLREQGLPYRELEAEGFLLPVLEVTARYLRPARYDDTITIVTTLREKPTLRILLEYELFNGDTLIATGKTLHAFIDRQGRPVRPPPRFATRMNEAFRA</sequence>
<comment type="similarity">
    <text evidence="1">Belongs to the 4-hydroxybenzoyl-CoA thioesterase family.</text>
</comment>
<dbReference type="Pfam" id="PF13279">
    <property type="entry name" value="4HBT_2"/>
    <property type="match status" value="1"/>
</dbReference>
<dbReference type="GO" id="GO:0047617">
    <property type="term" value="F:fatty acyl-CoA hydrolase activity"/>
    <property type="evidence" value="ECO:0007669"/>
    <property type="project" value="TreeGrafter"/>
</dbReference>
<evidence type="ECO:0000313" key="4">
    <source>
        <dbReference type="Proteomes" id="UP000217265"/>
    </source>
</evidence>
<evidence type="ECO:0000256" key="1">
    <source>
        <dbReference type="ARBA" id="ARBA00005953"/>
    </source>
</evidence>
<dbReference type="PANTHER" id="PTHR31793">
    <property type="entry name" value="4-HYDROXYBENZOYL-COA THIOESTERASE FAMILY MEMBER"/>
    <property type="match status" value="1"/>
</dbReference>
<dbReference type="AlphaFoldDB" id="A0A290Q879"/>
<keyword evidence="4" id="KW-1185">Reference proteome</keyword>
<organism evidence="3 4">
    <name type="scientific">Nibricoccus aquaticus</name>
    <dbReference type="NCBI Taxonomy" id="2576891"/>
    <lineage>
        <taxon>Bacteria</taxon>
        <taxon>Pseudomonadati</taxon>
        <taxon>Verrucomicrobiota</taxon>
        <taxon>Opitutia</taxon>
        <taxon>Opitutales</taxon>
        <taxon>Opitutaceae</taxon>
        <taxon>Nibricoccus</taxon>
    </lineage>
</organism>
<reference evidence="3 4" key="1">
    <citation type="submission" date="2017-09" db="EMBL/GenBank/DDBJ databases">
        <title>Complete genome sequence of Verrucomicrobial strain HZ-65, isolated from freshwater.</title>
        <authorList>
            <person name="Choi A."/>
        </authorList>
    </citation>
    <scope>NUCLEOTIDE SEQUENCE [LARGE SCALE GENOMIC DNA]</scope>
    <source>
        <strain evidence="3 4">HZ-65</strain>
    </source>
</reference>
<accession>A0A290Q879</accession>
<proteinExistence type="inferred from homology"/>
<dbReference type="PANTHER" id="PTHR31793:SF27">
    <property type="entry name" value="NOVEL THIOESTERASE SUPERFAMILY DOMAIN AND SAPOSIN A-TYPE DOMAIN CONTAINING PROTEIN (0610012H03RIK)"/>
    <property type="match status" value="1"/>
</dbReference>
<evidence type="ECO:0000313" key="3">
    <source>
        <dbReference type="EMBL" id="ATC64925.1"/>
    </source>
</evidence>
<dbReference type="InterPro" id="IPR029069">
    <property type="entry name" value="HotDog_dom_sf"/>
</dbReference>
<name>A0A290Q879_9BACT</name>
<evidence type="ECO:0000256" key="2">
    <source>
        <dbReference type="ARBA" id="ARBA00022801"/>
    </source>
</evidence>
<dbReference type="SUPFAM" id="SSF54637">
    <property type="entry name" value="Thioesterase/thiol ester dehydrase-isomerase"/>
    <property type="match status" value="1"/>
</dbReference>
<keyword evidence="2 3" id="KW-0378">Hydrolase</keyword>
<protein>
    <submittedName>
        <fullName evidence="3">Acyl-CoA thioester hydrolase</fullName>
    </submittedName>
</protein>
<dbReference type="KEGG" id="vbh:CMV30_13640"/>
<dbReference type="Gene3D" id="3.10.129.10">
    <property type="entry name" value="Hotdog Thioesterase"/>
    <property type="match status" value="1"/>
</dbReference>
<dbReference type="EMBL" id="CP023344">
    <property type="protein sequence ID" value="ATC64925.1"/>
    <property type="molecule type" value="Genomic_DNA"/>
</dbReference>
<dbReference type="CDD" id="cd00586">
    <property type="entry name" value="4HBT"/>
    <property type="match status" value="1"/>
</dbReference>
<dbReference type="InterPro" id="IPR006684">
    <property type="entry name" value="YbgC/YbaW"/>
</dbReference>
<dbReference type="NCBIfam" id="TIGR00051">
    <property type="entry name" value="YbgC/FadM family acyl-CoA thioesterase"/>
    <property type="match status" value="1"/>
</dbReference>